<reference evidence="2" key="2">
    <citation type="journal article" date="2015" name="Fish Shellfish Immunol.">
        <title>Early steps in the European eel (Anguilla anguilla)-Vibrio vulnificus interaction in the gills: Role of the RtxA13 toxin.</title>
        <authorList>
            <person name="Callol A."/>
            <person name="Pajuelo D."/>
            <person name="Ebbesson L."/>
            <person name="Teles M."/>
            <person name="MacKenzie S."/>
            <person name="Amaro C."/>
        </authorList>
    </citation>
    <scope>NUCLEOTIDE SEQUENCE</scope>
</reference>
<dbReference type="AlphaFoldDB" id="A0A0E9XPX4"/>
<organism evidence="2">
    <name type="scientific">Anguilla anguilla</name>
    <name type="common">European freshwater eel</name>
    <name type="synonym">Muraena anguilla</name>
    <dbReference type="NCBI Taxonomy" id="7936"/>
    <lineage>
        <taxon>Eukaryota</taxon>
        <taxon>Metazoa</taxon>
        <taxon>Chordata</taxon>
        <taxon>Craniata</taxon>
        <taxon>Vertebrata</taxon>
        <taxon>Euteleostomi</taxon>
        <taxon>Actinopterygii</taxon>
        <taxon>Neopterygii</taxon>
        <taxon>Teleostei</taxon>
        <taxon>Anguilliformes</taxon>
        <taxon>Anguillidae</taxon>
        <taxon>Anguilla</taxon>
    </lineage>
</organism>
<reference evidence="2" key="1">
    <citation type="submission" date="2014-11" db="EMBL/GenBank/DDBJ databases">
        <authorList>
            <person name="Amaro Gonzalez C."/>
        </authorList>
    </citation>
    <scope>NUCLEOTIDE SEQUENCE</scope>
</reference>
<proteinExistence type="predicted"/>
<protein>
    <submittedName>
        <fullName evidence="2">Uncharacterized protein</fullName>
    </submittedName>
</protein>
<evidence type="ECO:0000256" key="1">
    <source>
        <dbReference type="SAM" id="MobiDB-lite"/>
    </source>
</evidence>
<name>A0A0E9XPX4_ANGAN</name>
<evidence type="ECO:0000313" key="2">
    <source>
        <dbReference type="EMBL" id="JAI03729.1"/>
    </source>
</evidence>
<dbReference type="EMBL" id="GBXM01004849">
    <property type="protein sequence ID" value="JAI03729.1"/>
    <property type="molecule type" value="Transcribed_RNA"/>
</dbReference>
<feature type="region of interest" description="Disordered" evidence="1">
    <location>
        <begin position="116"/>
        <end position="143"/>
    </location>
</feature>
<accession>A0A0E9XPX4</accession>
<feature type="compositionally biased region" description="Polar residues" evidence="1">
    <location>
        <begin position="130"/>
        <end position="143"/>
    </location>
</feature>
<sequence>MLLSVCTNMYPDWKETMMTFSNSCLFPNFACRWTYCFKRVSSSKNSSGIRISCRAWNLLSAFRSTDVEKISLFLAGKFFTTISTLRFGPTYSCTSTNTFSLLPTRSRFGAVKTNSSAHESAGRDRAKVASHTTSTRIFPTGSK</sequence>